<dbReference type="Proteomes" id="UP001195769">
    <property type="component" value="Unassembled WGS sequence"/>
</dbReference>
<evidence type="ECO:0000313" key="2">
    <source>
        <dbReference type="EMBL" id="KAG1904221.1"/>
    </source>
</evidence>
<dbReference type="RefSeq" id="XP_041229796.1">
    <property type="nucleotide sequence ID" value="XM_041366437.1"/>
</dbReference>
<dbReference type="GeneID" id="64660735"/>
<name>A0AAD4EDM6_9AGAM</name>
<accession>A0AAD4EDM6</accession>
<sequence>MPPRVVASPKNKWAKRKEPVEASGMPLVSLRLDATSTDEPARHSGHANAGMGGRNTQLEKIGALLETPSWIHRHKGFTSLDSTVPVNPQAPEPPPIKG</sequence>
<evidence type="ECO:0000256" key="1">
    <source>
        <dbReference type="SAM" id="MobiDB-lite"/>
    </source>
</evidence>
<feature type="region of interest" description="Disordered" evidence="1">
    <location>
        <begin position="1"/>
        <end position="55"/>
    </location>
</feature>
<keyword evidence="3" id="KW-1185">Reference proteome</keyword>
<feature type="compositionally biased region" description="Pro residues" evidence="1">
    <location>
        <begin position="88"/>
        <end position="98"/>
    </location>
</feature>
<protein>
    <submittedName>
        <fullName evidence="2">Uncharacterized protein</fullName>
    </submittedName>
</protein>
<evidence type="ECO:0000313" key="3">
    <source>
        <dbReference type="Proteomes" id="UP001195769"/>
    </source>
</evidence>
<organism evidence="2 3">
    <name type="scientific">Suillus fuscotomentosus</name>
    <dbReference type="NCBI Taxonomy" id="1912939"/>
    <lineage>
        <taxon>Eukaryota</taxon>
        <taxon>Fungi</taxon>
        <taxon>Dikarya</taxon>
        <taxon>Basidiomycota</taxon>
        <taxon>Agaricomycotina</taxon>
        <taxon>Agaricomycetes</taxon>
        <taxon>Agaricomycetidae</taxon>
        <taxon>Boletales</taxon>
        <taxon>Suillineae</taxon>
        <taxon>Suillaceae</taxon>
        <taxon>Suillus</taxon>
    </lineage>
</organism>
<comment type="caution">
    <text evidence="2">The sequence shown here is derived from an EMBL/GenBank/DDBJ whole genome shotgun (WGS) entry which is preliminary data.</text>
</comment>
<dbReference type="EMBL" id="JABBWK010000010">
    <property type="protein sequence ID" value="KAG1904221.1"/>
    <property type="molecule type" value="Genomic_DNA"/>
</dbReference>
<proteinExistence type="predicted"/>
<feature type="region of interest" description="Disordered" evidence="1">
    <location>
        <begin position="76"/>
        <end position="98"/>
    </location>
</feature>
<reference evidence="2" key="1">
    <citation type="journal article" date="2020" name="New Phytol.">
        <title>Comparative genomics reveals dynamic genome evolution in host specialist ectomycorrhizal fungi.</title>
        <authorList>
            <person name="Lofgren L.A."/>
            <person name="Nguyen N.H."/>
            <person name="Vilgalys R."/>
            <person name="Ruytinx J."/>
            <person name="Liao H.L."/>
            <person name="Branco S."/>
            <person name="Kuo A."/>
            <person name="LaButti K."/>
            <person name="Lipzen A."/>
            <person name="Andreopoulos W."/>
            <person name="Pangilinan J."/>
            <person name="Riley R."/>
            <person name="Hundley H."/>
            <person name="Na H."/>
            <person name="Barry K."/>
            <person name="Grigoriev I.V."/>
            <person name="Stajich J.E."/>
            <person name="Kennedy P.G."/>
        </authorList>
    </citation>
    <scope>NUCLEOTIDE SEQUENCE</scope>
    <source>
        <strain evidence="2">FC203</strain>
    </source>
</reference>
<gene>
    <name evidence="2" type="ORF">F5891DRAFT_1184413</name>
</gene>
<dbReference type="AlphaFoldDB" id="A0AAD4EDM6"/>